<protein>
    <submittedName>
        <fullName evidence="2">Uncharacterized protein</fullName>
    </submittedName>
</protein>
<reference evidence="2 3" key="1">
    <citation type="submission" date="2018-09" db="EMBL/GenBank/DDBJ databases">
        <authorList>
            <person name="Tagini F."/>
        </authorList>
    </citation>
    <scope>NUCLEOTIDE SEQUENCE [LARGE SCALE GENOMIC DNA]</scope>
    <source>
        <strain evidence="2 3">MK13</strain>
    </source>
</reference>
<evidence type="ECO:0000313" key="2">
    <source>
        <dbReference type="EMBL" id="VBA40183.1"/>
    </source>
</evidence>
<keyword evidence="1" id="KW-0732">Signal</keyword>
<accession>A0A498Q667</accession>
<feature type="signal peptide" evidence="1">
    <location>
        <begin position="1"/>
        <end position="29"/>
    </location>
</feature>
<dbReference type="RefSeq" id="WP_099193555.1">
    <property type="nucleotide sequence ID" value="NZ_UPHQ01000140.1"/>
</dbReference>
<gene>
    <name evidence="2" type="ORF">LAUMK13_02957</name>
</gene>
<evidence type="ECO:0000256" key="1">
    <source>
        <dbReference type="SAM" id="SignalP"/>
    </source>
</evidence>
<feature type="chain" id="PRO_5019782399" evidence="1">
    <location>
        <begin position="30"/>
        <end position="142"/>
    </location>
</feature>
<name>A0A498Q667_9MYCO</name>
<dbReference type="Proteomes" id="UP000267289">
    <property type="component" value="Unassembled WGS sequence"/>
</dbReference>
<keyword evidence="3" id="KW-1185">Reference proteome</keyword>
<evidence type="ECO:0000313" key="3">
    <source>
        <dbReference type="Proteomes" id="UP000267289"/>
    </source>
</evidence>
<organism evidence="2 3">
    <name type="scientific">Mycobacterium innocens</name>
    <dbReference type="NCBI Taxonomy" id="2341083"/>
    <lineage>
        <taxon>Bacteria</taxon>
        <taxon>Bacillati</taxon>
        <taxon>Actinomycetota</taxon>
        <taxon>Actinomycetes</taxon>
        <taxon>Mycobacteriales</taxon>
        <taxon>Mycobacteriaceae</taxon>
        <taxon>Mycobacterium</taxon>
    </lineage>
</organism>
<dbReference type="OrthoDB" id="4750890at2"/>
<proteinExistence type="predicted"/>
<dbReference type="EMBL" id="UPHQ01000140">
    <property type="protein sequence ID" value="VBA40183.1"/>
    <property type="molecule type" value="Genomic_DNA"/>
</dbReference>
<dbReference type="AlphaFoldDB" id="A0A498Q667"/>
<sequence>MTTRPFRVITAAAALAAGALGWSPAPAWAGPGDDPGPPSVPAAGAHWEVGCPEPLTDLIDRSCFAPYPWVGTPSMSLVGEGTPSQGLPVRNILAVVAGAKVAVALSVRDYQGEDRFVRVEPGSTRGFSGDLIVDVRQDRVVP</sequence>